<feature type="transmembrane region" description="Helical" evidence="1">
    <location>
        <begin position="6"/>
        <end position="24"/>
    </location>
</feature>
<sequence>MTFKEYLLTLWLILFSIMCSIALVDENKHIRYTPDSAAYIVGMMFFTASFAVFAVGIFTLAT</sequence>
<keyword evidence="1" id="KW-0472">Membrane</keyword>
<feature type="transmembrane region" description="Helical" evidence="1">
    <location>
        <begin position="36"/>
        <end position="61"/>
    </location>
</feature>
<keyword evidence="1" id="KW-1133">Transmembrane helix</keyword>
<accession>A0A6C0DQC5</accession>
<dbReference type="EMBL" id="MN739658">
    <property type="protein sequence ID" value="QHT18522.1"/>
    <property type="molecule type" value="Genomic_DNA"/>
</dbReference>
<keyword evidence="1" id="KW-0812">Transmembrane</keyword>
<reference evidence="2" key="1">
    <citation type="journal article" date="2020" name="Nature">
        <title>Giant virus diversity and host interactions through global metagenomics.</title>
        <authorList>
            <person name="Schulz F."/>
            <person name="Roux S."/>
            <person name="Paez-Espino D."/>
            <person name="Jungbluth S."/>
            <person name="Walsh D.A."/>
            <person name="Denef V.J."/>
            <person name="McMahon K.D."/>
            <person name="Konstantinidis K.T."/>
            <person name="Eloe-Fadrosh E.A."/>
            <person name="Kyrpides N.C."/>
            <person name="Woyke T."/>
        </authorList>
    </citation>
    <scope>NUCLEOTIDE SEQUENCE</scope>
    <source>
        <strain evidence="2">GVMAG-M-3300023174-47</strain>
    </source>
</reference>
<dbReference type="AlphaFoldDB" id="A0A6C0DQC5"/>
<proteinExistence type="predicted"/>
<organism evidence="2">
    <name type="scientific">viral metagenome</name>
    <dbReference type="NCBI Taxonomy" id="1070528"/>
    <lineage>
        <taxon>unclassified sequences</taxon>
        <taxon>metagenomes</taxon>
        <taxon>organismal metagenomes</taxon>
    </lineage>
</organism>
<name>A0A6C0DQC5_9ZZZZ</name>
<protein>
    <submittedName>
        <fullName evidence="2">Uncharacterized protein</fullName>
    </submittedName>
</protein>
<evidence type="ECO:0000313" key="2">
    <source>
        <dbReference type="EMBL" id="QHT18522.1"/>
    </source>
</evidence>
<evidence type="ECO:0000256" key="1">
    <source>
        <dbReference type="SAM" id="Phobius"/>
    </source>
</evidence>